<accession>A0AA39V0A6</accession>
<dbReference type="PANTHER" id="PTHR37981">
    <property type="entry name" value="LIPASE 2"/>
    <property type="match status" value="1"/>
</dbReference>
<dbReference type="Gene3D" id="3.40.50.1110">
    <property type="entry name" value="SGNH hydrolase"/>
    <property type="match status" value="1"/>
</dbReference>
<dbReference type="SUPFAM" id="SSF52266">
    <property type="entry name" value="SGNH hydrolase"/>
    <property type="match status" value="1"/>
</dbReference>
<dbReference type="InterPro" id="IPR037460">
    <property type="entry name" value="SEST-like"/>
</dbReference>
<sequence length="356" mass="39001">MTACGRASIDASPISWNGALIKSLAIRPFHLGSGHSQIAIQIDIKTRPRPNVQPIRKYMALGDSFSAGPGAGSSISSEQSTCGRTDGSYVYQLYQDDDLVVKSTPHVHNDTAFAFNACSGAVTTDVQSLQMQNATEPYTPFISGADLYTITVGGNDLGFDEIVRACVYGIAVPFFGKCNNLLNAIDDQVAVNSTFQTNVASLYDNLRVGANGNMVVVLPYITFYNDQVGRGFGCWSSQTTRQRLNQQVKQVNNALRIAAIQRGFQFLNEDSLQAAFDGHRFCDTGTYWIQDSIFDGLSSGAQERWDKNGTLSEEDQEAISNGTIGFNPGLFHPTREGHTVYYRLLKELLNNTVTQW</sequence>
<dbReference type="GO" id="GO:0004806">
    <property type="term" value="F:triacylglycerol lipase activity"/>
    <property type="evidence" value="ECO:0007669"/>
    <property type="project" value="TreeGrafter"/>
</dbReference>
<reference evidence="2" key="1">
    <citation type="submission" date="2023-03" db="EMBL/GenBank/DDBJ databases">
        <title>Complete genome of Cladonia borealis.</title>
        <authorList>
            <person name="Park H."/>
        </authorList>
    </citation>
    <scope>NUCLEOTIDE SEQUENCE</scope>
    <source>
        <strain evidence="2">ANT050790</strain>
    </source>
</reference>
<dbReference type="PANTHER" id="PTHR37981:SF1">
    <property type="entry name" value="SGNH HYDROLASE-TYPE ESTERASE DOMAIN-CONTAINING PROTEIN"/>
    <property type="match status" value="1"/>
</dbReference>
<dbReference type="Pfam" id="PF13472">
    <property type="entry name" value="Lipase_GDSL_2"/>
    <property type="match status" value="1"/>
</dbReference>
<comment type="caution">
    <text evidence="2">The sequence shown here is derived from an EMBL/GenBank/DDBJ whole genome shotgun (WGS) entry which is preliminary data.</text>
</comment>
<evidence type="ECO:0000313" key="2">
    <source>
        <dbReference type="EMBL" id="KAK0510702.1"/>
    </source>
</evidence>
<organism evidence="2 3">
    <name type="scientific">Cladonia borealis</name>
    <dbReference type="NCBI Taxonomy" id="184061"/>
    <lineage>
        <taxon>Eukaryota</taxon>
        <taxon>Fungi</taxon>
        <taxon>Dikarya</taxon>
        <taxon>Ascomycota</taxon>
        <taxon>Pezizomycotina</taxon>
        <taxon>Lecanoromycetes</taxon>
        <taxon>OSLEUM clade</taxon>
        <taxon>Lecanoromycetidae</taxon>
        <taxon>Lecanorales</taxon>
        <taxon>Lecanorineae</taxon>
        <taxon>Cladoniaceae</taxon>
        <taxon>Cladonia</taxon>
    </lineage>
</organism>
<feature type="domain" description="SGNH hydrolase-type esterase" evidence="1">
    <location>
        <begin position="60"/>
        <end position="339"/>
    </location>
</feature>
<name>A0AA39V0A6_9LECA</name>
<evidence type="ECO:0000313" key="3">
    <source>
        <dbReference type="Proteomes" id="UP001166286"/>
    </source>
</evidence>
<dbReference type="CDD" id="cd01823">
    <property type="entry name" value="SEST_like"/>
    <property type="match status" value="1"/>
</dbReference>
<dbReference type="Proteomes" id="UP001166286">
    <property type="component" value="Unassembled WGS sequence"/>
</dbReference>
<keyword evidence="3" id="KW-1185">Reference proteome</keyword>
<gene>
    <name evidence="2" type="ORF">JMJ35_007134</name>
</gene>
<dbReference type="GO" id="GO:0019433">
    <property type="term" value="P:triglyceride catabolic process"/>
    <property type="evidence" value="ECO:0007669"/>
    <property type="project" value="TreeGrafter"/>
</dbReference>
<dbReference type="AlphaFoldDB" id="A0AA39V0A6"/>
<evidence type="ECO:0000259" key="1">
    <source>
        <dbReference type="Pfam" id="PF13472"/>
    </source>
</evidence>
<dbReference type="InterPro" id="IPR013830">
    <property type="entry name" value="SGNH_hydro"/>
</dbReference>
<protein>
    <recommendedName>
        <fullName evidence="1">SGNH hydrolase-type esterase domain-containing protein</fullName>
    </recommendedName>
</protein>
<proteinExistence type="predicted"/>
<dbReference type="InterPro" id="IPR036514">
    <property type="entry name" value="SGNH_hydro_sf"/>
</dbReference>
<dbReference type="EMBL" id="JAFEKC020000015">
    <property type="protein sequence ID" value="KAK0510702.1"/>
    <property type="molecule type" value="Genomic_DNA"/>
</dbReference>